<sequence>MKNKKMKLLSFAVSAMIANSALAEQIEITVASFPNFNQSAEKAIPLFEKKYPDIKVKLVTLAYGDHHNAMTTALATGANLPDVMGIEYSYVGRFVESGGLEDLAATQYNAGSFTEKLTQFSVSQATSSKGVLAAIPADIGPGASFYRKDILEKAGVSESEMLESWDSFIQAGIKIKEKTGSYMLANAVDIKDIYIRSNLNDGDGIYFDKDHNVLVNTPRFKEAFRLAKKAREAGIDAEVGAWSNEWTEGLRRGTISVQLMGAWLGGHLESWIAPDSKSVWRTAQLPNKAYASWGGSFYAIPKKAANKEAAWKFIKFMAAEPEIQLLAFKEINAFPSLVSTHSDEFFNGKIAYLSDQPARLTWLESAQHIPAVSVDRYDEVARQVVDDALEKVLENDADIDEVLASAEKQIQRRARRR</sequence>
<keyword evidence="6" id="KW-0564">Palmitate</keyword>
<keyword evidence="3" id="KW-1003">Cell membrane</keyword>
<proteinExistence type="inferred from homology"/>
<dbReference type="RefSeq" id="WP_168835299.1">
    <property type="nucleotide sequence ID" value="NZ_JABAIK010000003.1"/>
</dbReference>
<gene>
    <name evidence="9" type="ORF">HGP28_04755</name>
</gene>
<keyword evidence="7" id="KW-0449">Lipoprotein</keyword>
<evidence type="ECO:0000256" key="6">
    <source>
        <dbReference type="ARBA" id="ARBA00023139"/>
    </source>
</evidence>
<feature type="chain" id="PRO_5030967662" evidence="8">
    <location>
        <begin position="24"/>
        <end position="417"/>
    </location>
</feature>
<keyword evidence="4 8" id="KW-0732">Signal</keyword>
<dbReference type="InterPro" id="IPR050490">
    <property type="entry name" value="Bact_solute-bd_prot1"/>
</dbReference>
<evidence type="ECO:0000256" key="3">
    <source>
        <dbReference type="ARBA" id="ARBA00022475"/>
    </source>
</evidence>
<dbReference type="Gene3D" id="3.40.190.10">
    <property type="entry name" value="Periplasmic binding protein-like II"/>
    <property type="match status" value="1"/>
</dbReference>
<evidence type="ECO:0000256" key="7">
    <source>
        <dbReference type="ARBA" id="ARBA00023288"/>
    </source>
</evidence>
<evidence type="ECO:0000256" key="5">
    <source>
        <dbReference type="ARBA" id="ARBA00023136"/>
    </source>
</evidence>
<dbReference type="PANTHER" id="PTHR43649">
    <property type="entry name" value="ARABINOSE-BINDING PROTEIN-RELATED"/>
    <property type="match status" value="1"/>
</dbReference>
<keyword evidence="5" id="KW-0472">Membrane</keyword>
<organism evidence="9 10">
    <name type="scientific">Vibrio agarilyticus</name>
    <dbReference type="NCBI Taxonomy" id="2726741"/>
    <lineage>
        <taxon>Bacteria</taxon>
        <taxon>Pseudomonadati</taxon>
        <taxon>Pseudomonadota</taxon>
        <taxon>Gammaproteobacteria</taxon>
        <taxon>Vibrionales</taxon>
        <taxon>Vibrionaceae</taxon>
        <taxon>Vibrio</taxon>
    </lineage>
</organism>
<evidence type="ECO:0000313" key="10">
    <source>
        <dbReference type="Proteomes" id="UP000535589"/>
    </source>
</evidence>
<evidence type="ECO:0000256" key="2">
    <source>
        <dbReference type="ARBA" id="ARBA00008520"/>
    </source>
</evidence>
<dbReference type="GO" id="GO:0042597">
    <property type="term" value="C:periplasmic space"/>
    <property type="evidence" value="ECO:0007669"/>
    <property type="project" value="UniProtKB-SubCell"/>
</dbReference>
<accession>A0A7X8YG14</accession>
<evidence type="ECO:0000256" key="8">
    <source>
        <dbReference type="SAM" id="SignalP"/>
    </source>
</evidence>
<dbReference type="InterPro" id="IPR006059">
    <property type="entry name" value="SBP"/>
</dbReference>
<comment type="subcellular location">
    <subcellularLocation>
        <location evidence="1">Periplasm</location>
    </subcellularLocation>
</comment>
<dbReference type="Pfam" id="PF13416">
    <property type="entry name" value="SBP_bac_8"/>
    <property type="match status" value="1"/>
</dbReference>
<dbReference type="SUPFAM" id="SSF53850">
    <property type="entry name" value="Periplasmic binding protein-like II"/>
    <property type="match status" value="1"/>
</dbReference>
<keyword evidence="10" id="KW-1185">Reference proteome</keyword>
<name>A0A7X8YG14_9VIBR</name>
<evidence type="ECO:0000313" key="9">
    <source>
        <dbReference type="EMBL" id="NLS12204.1"/>
    </source>
</evidence>
<dbReference type="PANTHER" id="PTHR43649:SF33">
    <property type="entry name" value="POLYGALACTURONAN_RHAMNOGALACTURONAN-BINDING PROTEIN YTCQ"/>
    <property type="match status" value="1"/>
</dbReference>
<dbReference type="Proteomes" id="UP000535589">
    <property type="component" value="Unassembled WGS sequence"/>
</dbReference>
<reference evidence="9 10" key="1">
    <citation type="submission" date="2020-04" db="EMBL/GenBank/DDBJ databases">
        <title>Vibrio sp. SM6, a novel species isolated from seawater.</title>
        <authorList>
            <person name="Wang X."/>
        </authorList>
    </citation>
    <scope>NUCLEOTIDE SEQUENCE [LARGE SCALE GENOMIC DNA]</scope>
    <source>
        <strain evidence="9 10">SM6</strain>
    </source>
</reference>
<dbReference type="EMBL" id="JABAIK010000003">
    <property type="protein sequence ID" value="NLS12204.1"/>
    <property type="molecule type" value="Genomic_DNA"/>
</dbReference>
<evidence type="ECO:0000256" key="1">
    <source>
        <dbReference type="ARBA" id="ARBA00004418"/>
    </source>
</evidence>
<comment type="caution">
    <text evidence="9">The sequence shown here is derived from an EMBL/GenBank/DDBJ whole genome shotgun (WGS) entry which is preliminary data.</text>
</comment>
<evidence type="ECO:0000256" key="4">
    <source>
        <dbReference type="ARBA" id="ARBA00022729"/>
    </source>
</evidence>
<comment type="similarity">
    <text evidence="2">Belongs to the bacterial solute-binding protein 1 family.</text>
</comment>
<protein>
    <submittedName>
        <fullName evidence="9">Extracellular solute-binding protein</fullName>
    </submittedName>
</protein>
<dbReference type="AlphaFoldDB" id="A0A7X8YG14"/>
<feature type="signal peptide" evidence="8">
    <location>
        <begin position="1"/>
        <end position="23"/>
    </location>
</feature>